<sequence length="162" mass="18606">MDELQKLEYLSLVSKVCTELENHLGINDKDLAEYVIDLAEKNSTFDTFKKALDERDAEFSDSLVANLLRLINKMKPKPRKSDENEKSFEETEKELDTEDVKLKRKMFPGLALPNNPEVRVKKMKPKDEKIADDMMGELEALMTQAKQSSGKKYAIVVIFFDA</sequence>
<organism evidence="3 4">
    <name type="scientific">Lottia gigantea</name>
    <name type="common">Giant owl limpet</name>
    <dbReference type="NCBI Taxonomy" id="225164"/>
    <lineage>
        <taxon>Eukaryota</taxon>
        <taxon>Metazoa</taxon>
        <taxon>Spiralia</taxon>
        <taxon>Lophotrochozoa</taxon>
        <taxon>Mollusca</taxon>
        <taxon>Gastropoda</taxon>
        <taxon>Patellogastropoda</taxon>
        <taxon>Lottioidea</taxon>
        <taxon>Lottiidae</taxon>
        <taxon>Lottia</taxon>
    </lineage>
</organism>
<dbReference type="KEGG" id="lgi:LOTGIDRAFT_134557"/>
<keyword evidence="4" id="KW-1185">Reference proteome</keyword>
<dbReference type="CDD" id="cd21691">
    <property type="entry name" value="GH2-like_DHX8"/>
    <property type="match status" value="1"/>
</dbReference>
<protein>
    <recommendedName>
        <fullName evidence="2">GIPC GH2 domain-containing protein</fullName>
    </recommendedName>
</protein>
<feature type="compositionally biased region" description="Basic and acidic residues" evidence="1">
    <location>
        <begin position="79"/>
        <end position="90"/>
    </location>
</feature>
<dbReference type="CTD" id="20233575"/>
<evidence type="ECO:0000256" key="1">
    <source>
        <dbReference type="SAM" id="MobiDB-lite"/>
    </source>
</evidence>
<dbReference type="RefSeq" id="XP_009066817.1">
    <property type="nucleotide sequence ID" value="XM_009068569.1"/>
</dbReference>
<evidence type="ECO:0000259" key="2">
    <source>
        <dbReference type="Pfam" id="PF25082"/>
    </source>
</evidence>
<dbReference type="OrthoDB" id="10253254at2759"/>
<name>V4B2C2_LOTGI</name>
<feature type="region of interest" description="Disordered" evidence="1">
    <location>
        <begin position="75"/>
        <end position="97"/>
    </location>
</feature>
<proteinExistence type="predicted"/>
<dbReference type="AlphaFoldDB" id="V4B2C2"/>
<dbReference type="Pfam" id="PF25082">
    <property type="entry name" value="GIPC1_GH2"/>
    <property type="match status" value="1"/>
</dbReference>
<gene>
    <name evidence="3" type="ORF">LOTGIDRAFT_134557</name>
</gene>
<dbReference type="EMBL" id="KB203888">
    <property type="protein sequence ID" value="ESO82464.1"/>
    <property type="molecule type" value="Genomic_DNA"/>
</dbReference>
<dbReference type="OMA" id="ASGMMDE"/>
<feature type="domain" description="GIPC GH2" evidence="2">
    <location>
        <begin position="13"/>
        <end position="71"/>
    </location>
</feature>
<evidence type="ECO:0000313" key="3">
    <source>
        <dbReference type="EMBL" id="ESO82464.1"/>
    </source>
</evidence>
<evidence type="ECO:0000313" key="4">
    <source>
        <dbReference type="Proteomes" id="UP000030746"/>
    </source>
</evidence>
<dbReference type="InterPro" id="IPR049588">
    <property type="entry name" value="DHX8_GH2-like"/>
</dbReference>
<dbReference type="Proteomes" id="UP000030746">
    <property type="component" value="Unassembled WGS sequence"/>
</dbReference>
<reference evidence="3 4" key="1">
    <citation type="journal article" date="2013" name="Nature">
        <title>Insights into bilaterian evolution from three spiralian genomes.</title>
        <authorList>
            <person name="Simakov O."/>
            <person name="Marletaz F."/>
            <person name="Cho S.J."/>
            <person name="Edsinger-Gonzales E."/>
            <person name="Havlak P."/>
            <person name="Hellsten U."/>
            <person name="Kuo D.H."/>
            <person name="Larsson T."/>
            <person name="Lv J."/>
            <person name="Arendt D."/>
            <person name="Savage R."/>
            <person name="Osoegawa K."/>
            <person name="de Jong P."/>
            <person name="Grimwood J."/>
            <person name="Chapman J.A."/>
            <person name="Shapiro H."/>
            <person name="Aerts A."/>
            <person name="Otillar R.P."/>
            <person name="Terry A.Y."/>
            <person name="Boore J.L."/>
            <person name="Grigoriev I.V."/>
            <person name="Lindberg D.R."/>
            <person name="Seaver E.C."/>
            <person name="Weisblat D.A."/>
            <person name="Putnam N.H."/>
            <person name="Rokhsar D.S."/>
        </authorList>
    </citation>
    <scope>NUCLEOTIDE SEQUENCE [LARGE SCALE GENOMIC DNA]</scope>
</reference>
<dbReference type="STRING" id="225164.V4B2C2"/>
<dbReference type="InterPro" id="IPR055349">
    <property type="entry name" value="GH2_GIPC"/>
</dbReference>
<dbReference type="HOGENOM" id="CLU_137694_0_0_1"/>
<accession>V4B2C2</accession>
<dbReference type="GeneID" id="20233575"/>